<evidence type="ECO:0000256" key="2">
    <source>
        <dbReference type="SAM" id="Phobius"/>
    </source>
</evidence>
<evidence type="ECO:0000313" key="4">
    <source>
        <dbReference type="Ensembl" id="ENSPPYP00000034643.1"/>
    </source>
</evidence>
<protein>
    <recommendedName>
        <fullName evidence="3">Cyclin N-terminal domain-containing protein</fullName>
    </recommendedName>
</protein>
<evidence type="ECO:0000313" key="5">
    <source>
        <dbReference type="Proteomes" id="UP000001595"/>
    </source>
</evidence>
<dbReference type="Ensembl" id="ENSPPYT00000034060.1">
    <property type="protein sequence ID" value="ENSPPYP00000034643.1"/>
    <property type="gene ID" value="ENSPPYG00000037233.1"/>
</dbReference>
<dbReference type="InterPro" id="IPR006671">
    <property type="entry name" value="Cyclin_N"/>
</dbReference>
<accession>A0A8I5TXY9</accession>
<keyword evidence="5" id="KW-1185">Reference proteome</keyword>
<keyword evidence="2" id="KW-1133">Transmembrane helix</keyword>
<dbReference type="InterPro" id="IPR036915">
    <property type="entry name" value="Cyclin-like_sf"/>
</dbReference>
<dbReference type="OMA" id="RDCIFRY"/>
<proteinExistence type="inferred from homology"/>
<feature type="transmembrane region" description="Helical" evidence="2">
    <location>
        <begin position="232"/>
        <end position="257"/>
    </location>
</feature>
<dbReference type="AlphaFoldDB" id="A0A8I5TXY9"/>
<dbReference type="PANTHER" id="PTHR14248">
    <property type="entry name" value="CYCLIN Y, ISOFORM A"/>
    <property type="match status" value="1"/>
</dbReference>
<organism evidence="4 5">
    <name type="scientific">Pongo abelii</name>
    <name type="common">Sumatran orangutan</name>
    <name type="synonym">Pongo pygmaeus abelii</name>
    <dbReference type="NCBI Taxonomy" id="9601"/>
    <lineage>
        <taxon>Eukaryota</taxon>
        <taxon>Metazoa</taxon>
        <taxon>Chordata</taxon>
        <taxon>Craniata</taxon>
        <taxon>Vertebrata</taxon>
        <taxon>Euteleostomi</taxon>
        <taxon>Mammalia</taxon>
        <taxon>Eutheria</taxon>
        <taxon>Euarchontoglires</taxon>
        <taxon>Primates</taxon>
        <taxon>Haplorrhini</taxon>
        <taxon>Catarrhini</taxon>
        <taxon>Hominidae</taxon>
        <taxon>Pongo</taxon>
    </lineage>
</organism>
<comment type="similarity">
    <text evidence="1">Belongs to the cyclin family. Cyclin Y subfamily.</text>
</comment>
<reference evidence="4" key="2">
    <citation type="submission" date="2025-08" db="UniProtKB">
        <authorList>
            <consortium name="Ensembl"/>
        </authorList>
    </citation>
    <scope>IDENTIFICATION</scope>
</reference>
<dbReference type="Gene3D" id="1.10.472.10">
    <property type="entry name" value="Cyclin-like"/>
    <property type="match status" value="1"/>
</dbReference>
<evidence type="ECO:0000256" key="1">
    <source>
        <dbReference type="ARBA" id="ARBA00005463"/>
    </source>
</evidence>
<dbReference type="SUPFAM" id="SSF47954">
    <property type="entry name" value="Cyclin-like"/>
    <property type="match status" value="1"/>
</dbReference>
<name>A0A8I5TXY9_PONAB</name>
<feature type="domain" description="Cyclin N-terminal" evidence="3">
    <location>
        <begin position="227"/>
        <end position="325"/>
    </location>
</feature>
<evidence type="ECO:0000259" key="3">
    <source>
        <dbReference type="Pfam" id="PF00134"/>
    </source>
</evidence>
<dbReference type="Proteomes" id="UP000001595">
    <property type="component" value="Chromosome 16"/>
</dbReference>
<reference evidence="4" key="3">
    <citation type="submission" date="2025-09" db="UniProtKB">
        <authorList>
            <consortium name="Ensembl"/>
        </authorList>
    </citation>
    <scope>IDENTIFICATION</scope>
</reference>
<sequence>MGNTLSCCLCTNASPKRGQRRRSGELSCSTDIYEAASSKGAGQGREERSRHRWNMLLPNASPKQRQHRVRWAEPPCSYNITEVEVAVAPHPTAVEPAPSDFGAQKGHDLQHISDQGMPKDFASDLPRESTLFLRKYQMSVQEKRRSSHLYYIPPWHLDRKYCSCSTILLGNSTVSQPDLRHTLESVTLAIYYNIKHRYANRSLAIFDEPIHPLPQGKAPGKSFEHDPERNCIFRYFCTLFLVIKLTAPCAIIALVYIKRLLTNANIDLCPTNWKKIVLGAMLLASKVGRNRGLWSVDDSRNPEDIAVENMSKMEKCFLELLEFNIHVSASVYAKYYFNLRALANDHDLYFLFGFLHKDKAQKLEARSRPCEYKDLHRDAAAMKRAVSMNFIGIRCSNAILS</sequence>
<dbReference type="GeneTree" id="ENSGT00940000154453"/>
<dbReference type="CDD" id="cd20540">
    <property type="entry name" value="CYCLIN_CCNY_like"/>
    <property type="match status" value="1"/>
</dbReference>
<keyword evidence="2" id="KW-0812">Transmembrane</keyword>
<reference evidence="4 5" key="1">
    <citation type="submission" date="2008-02" db="EMBL/GenBank/DDBJ databases">
        <title>A 6x draft sequence assembly of the Pongo pygmaeus abelii genome.</title>
        <authorList>
            <person name="Wilson R.K."/>
            <person name="Mardis E."/>
        </authorList>
    </citation>
    <scope>NUCLEOTIDE SEQUENCE [LARGE SCALE GENOMIC DNA]</scope>
</reference>
<dbReference type="Pfam" id="PF00134">
    <property type="entry name" value="Cyclin_N"/>
    <property type="match status" value="1"/>
</dbReference>
<keyword evidence="2" id="KW-0472">Membrane</keyword>